<reference evidence="2 3" key="1">
    <citation type="submission" date="2016-08" db="EMBL/GenBank/DDBJ databases">
        <title>Draft genome sequence of Candidatus Piscirickettsia litoralis, from seawater.</title>
        <authorList>
            <person name="Wan X."/>
            <person name="Lee A.J."/>
            <person name="Hou S."/>
            <person name="Donachie S.P."/>
        </authorList>
    </citation>
    <scope>NUCLEOTIDE SEQUENCE [LARGE SCALE GENOMIC DNA]</scope>
    <source>
        <strain evidence="2 3">Y2</strain>
    </source>
</reference>
<dbReference type="EMBL" id="MDTU01000001">
    <property type="protein sequence ID" value="ODN42466.1"/>
    <property type="molecule type" value="Genomic_DNA"/>
</dbReference>
<accession>A0ABX3A0S0</accession>
<keyword evidence="1" id="KW-1133">Transmembrane helix</keyword>
<gene>
    <name evidence="2" type="ORF">BGC07_05395</name>
</gene>
<organism evidence="2 3">
    <name type="scientific">Piscirickettsia litoralis</name>
    <dbReference type="NCBI Taxonomy" id="1891921"/>
    <lineage>
        <taxon>Bacteria</taxon>
        <taxon>Pseudomonadati</taxon>
        <taxon>Pseudomonadota</taxon>
        <taxon>Gammaproteobacteria</taxon>
        <taxon>Thiotrichales</taxon>
        <taxon>Piscirickettsiaceae</taxon>
        <taxon>Piscirickettsia</taxon>
    </lineage>
</organism>
<feature type="transmembrane region" description="Helical" evidence="1">
    <location>
        <begin position="87"/>
        <end position="107"/>
    </location>
</feature>
<keyword evidence="3" id="KW-1185">Reference proteome</keyword>
<name>A0ABX3A0S0_9GAMM</name>
<comment type="caution">
    <text evidence="2">The sequence shown here is derived from an EMBL/GenBank/DDBJ whole genome shotgun (WGS) entry which is preliminary data.</text>
</comment>
<keyword evidence="1" id="KW-0472">Membrane</keyword>
<evidence type="ECO:0008006" key="4">
    <source>
        <dbReference type="Google" id="ProtNLM"/>
    </source>
</evidence>
<dbReference type="Proteomes" id="UP000094329">
    <property type="component" value="Unassembled WGS sequence"/>
</dbReference>
<dbReference type="RefSeq" id="WP_069312263.1">
    <property type="nucleotide sequence ID" value="NZ_MDTU01000001.1"/>
</dbReference>
<sequence length="146" mass="15525">MKLSVKPKIVLILILICFCNSVVAGSPSYITNFSQMSQSWQQQLSTLSILAQFICAISGVFIVIVGITKLKPTTPGGQQQSTSHIGFIYLLIGSGLLGVGPLVSLIANTGSGEDVTTGLTNIFVATNNNPQNIFDGIIVYFLNAIF</sequence>
<proteinExistence type="predicted"/>
<evidence type="ECO:0000313" key="2">
    <source>
        <dbReference type="EMBL" id="ODN42466.1"/>
    </source>
</evidence>
<protein>
    <recommendedName>
        <fullName evidence="4">Type IV secretion protein IcmD</fullName>
    </recommendedName>
</protein>
<evidence type="ECO:0000256" key="1">
    <source>
        <dbReference type="SAM" id="Phobius"/>
    </source>
</evidence>
<evidence type="ECO:0000313" key="3">
    <source>
        <dbReference type="Proteomes" id="UP000094329"/>
    </source>
</evidence>
<feature type="transmembrane region" description="Helical" evidence="1">
    <location>
        <begin position="48"/>
        <end position="67"/>
    </location>
</feature>
<keyword evidence="1" id="KW-0812">Transmembrane</keyword>